<comment type="caution">
    <text evidence="3">The sequence shown here is derived from an EMBL/GenBank/DDBJ whole genome shotgun (WGS) entry which is preliminary data.</text>
</comment>
<keyword evidence="2" id="KW-0812">Transmembrane</keyword>
<feature type="transmembrane region" description="Helical" evidence="2">
    <location>
        <begin position="299"/>
        <end position="321"/>
    </location>
</feature>
<organism evidence="3 4">
    <name type="scientific">Fusarium fujikuroi</name>
    <name type="common">Bakanae and foot rot disease fungus</name>
    <name type="synonym">Gibberella fujikuroi</name>
    <dbReference type="NCBI Taxonomy" id="5127"/>
    <lineage>
        <taxon>Eukaryota</taxon>
        <taxon>Fungi</taxon>
        <taxon>Dikarya</taxon>
        <taxon>Ascomycota</taxon>
        <taxon>Pezizomycotina</taxon>
        <taxon>Sordariomycetes</taxon>
        <taxon>Hypocreomycetidae</taxon>
        <taxon>Hypocreales</taxon>
        <taxon>Nectriaceae</taxon>
        <taxon>Fusarium</taxon>
        <taxon>Fusarium fujikuroi species complex</taxon>
    </lineage>
</organism>
<name>A0A9Q9RPX6_FUSFU</name>
<accession>A0A9Q9RPX6</accession>
<reference evidence="3" key="1">
    <citation type="submission" date="2019-05" db="EMBL/GenBank/DDBJ databases">
        <authorList>
            <person name="Piombo E."/>
        </authorList>
    </citation>
    <scope>NUCLEOTIDE SEQUENCE</scope>
    <source>
        <strain evidence="3">C2S</strain>
    </source>
</reference>
<keyword evidence="2" id="KW-0472">Membrane</keyword>
<dbReference type="AlphaFoldDB" id="A0A9Q9RPX6"/>
<keyword evidence="2" id="KW-1133">Transmembrane helix</keyword>
<evidence type="ECO:0000313" key="3">
    <source>
        <dbReference type="EMBL" id="VTT70911.1"/>
    </source>
</evidence>
<sequence>MFSNSSRSSTHRGKHGKSSSSSSSSSSHKRSSKSASKPSNSVVKAVEQDIYHQENTSLWEDVKVTEGNPSTLVLALVAPEQHKAMRKLIDDKMKKKKIHSSLSHLERWLCLDNYDIMNDISDWTSGSSVVVTTQDQLQDHLGSAMTNSVAAKKAFKTLYLLVSSTVAELTYNIEGFVDKVFIRPCGAGGRPDALRIGSSSTYCGVKTFNWDARPSQLQQSNKELTHLNGCNFDLSDCSQEDLQILQQPRESPDLSPEDKYNTMQRVQEMRDIEVSEKARNSSSSCADGTEAWFQKWKSFLATVMAAGAGAAGMTSGFWMSAGGISVKGPFGLYMAAGYATVGGFGAVGAAGVGSAVAAYGMVYFIPWDRVWDLLRAKLSQIWDKIWEVLVWIKDKLAELASTVLTKVSLVVRGAPKPARLSM</sequence>
<dbReference type="EMBL" id="CABFJX010000312">
    <property type="protein sequence ID" value="VTT70911.1"/>
    <property type="molecule type" value="Genomic_DNA"/>
</dbReference>
<evidence type="ECO:0000256" key="2">
    <source>
        <dbReference type="SAM" id="Phobius"/>
    </source>
</evidence>
<protein>
    <submittedName>
        <fullName evidence="3">Uncharacterized protein</fullName>
    </submittedName>
</protein>
<evidence type="ECO:0000313" key="4">
    <source>
        <dbReference type="Proteomes" id="UP000760494"/>
    </source>
</evidence>
<dbReference type="Proteomes" id="UP000760494">
    <property type="component" value="Unassembled WGS sequence"/>
</dbReference>
<feature type="transmembrane region" description="Helical" evidence="2">
    <location>
        <begin position="341"/>
        <end position="365"/>
    </location>
</feature>
<proteinExistence type="predicted"/>
<evidence type="ECO:0000256" key="1">
    <source>
        <dbReference type="SAM" id="MobiDB-lite"/>
    </source>
</evidence>
<gene>
    <name evidence="3" type="ORF">C2S_8186</name>
</gene>
<feature type="region of interest" description="Disordered" evidence="1">
    <location>
        <begin position="1"/>
        <end position="43"/>
    </location>
</feature>